<comment type="caution">
    <text evidence="2">The sequence shown here is derived from an EMBL/GenBank/DDBJ whole genome shotgun (WGS) entry which is preliminary data.</text>
</comment>
<feature type="compositionally biased region" description="Acidic residues" evidence="1">
    <location>
        <begin position="105"/>
        <end position="118"/>
    </location>
</feature>
<dbReference type="AlphaFoldDB" id="A0A6D2HKH3"/>
<proteinExistence type="predicted"/>
<accession>A0A6D2HKH3</accession>
<feature type="region of interest" description="Disordered" evidence="1">
    <location>
        <begin position="71"/>
        <end position="120"/>
    </location>
</feature>
<reference evidence="2" key="1">
    <citation type="submission" date="2020-01" db="EMBL/GenBank/DDBJ databases">
        <authorList>
            <person name="Mishra B."/>
        </authorList>
    </citation>
    <scope>NUCLEOTIDE SEQUENCE [LARGE SCALE GENOMIC DNA]</scope>
</reference>
<evidence type="ECO:0000256" key="1">
    <source>
        <dbReference type="SAM" id="MobiDB-lite"/>
    </source>
</evidence>
<dbReference type="EMBL" id="CACVBM020000111">
    <property type="protein sequence ID" value="CAA7014713.1"/>
    <property type="molecule type" value="Genomic_DNA"/>
</dbReference>
<protein>
    <submittedName>
        <fullName evidence="2">Uncharacterized protein</fullName>
    </submittedName>
</protein>
<dbReference type="Proteomes" id="UP000467841">
    <property type="component" value="Unassembled WGS sequence"/>
</dbReference>
<feature type="region of interest" description="Disordered" evidence="1">
    <location>
        <begin position="1"/>
        <end position="40"/>
    </location>
</feature>
<sequence>MQVHHHPQRTNHVQLPSSLENGPMGRCHSIQVDGDGRSSCRRASTPLVACRGEVSRSEALRRHLELPKNLYKGPFSLHMNSHQKQERKRDKVERERRERPREKGGEEEEDGEEGDPEADQARARAGNLCEVVTGNLLEREVMPSDLLCCEVVSGNLRGRLCWQISFVCKIVMGKLRGRLCRQILFMQVHRDVSVVRL</sequence>
<keyword evidence="3" id="KW-1185">Reference proteome</keyword>
<feature type="compositionally biased region" description="Polar residues" evidence="1">
    <location>
        <begin position="10"/>
        <end position="20"/>
    </location>
</feature>
<evidence type="ECO:0000313" key="2">
    <source>
        <dbReference type="EMBL" id="CAA7014713.1"/>
    </source>
</evidence>
<name>A0A6D2HKH3_9BRAS</name>
<organism evidence="2 3">
    <name type="scientific">Microthlaspi erraticum</name>
    <dbReference type="NCBI Taxonomy" id="1685480"/>
    <lineage>
        <taxon>Eukaryota</taxon>
        <taxon>Viridiplantae</taxon>
        <taxon>Streptophyta</taxon>
        <taxon>Embryophyta</taxon>
        <taxon>Tracheophyta</taxon>
        <taxon>Spermatophyta</taxon>
        <taxon>Magnoliopsida</taxon>
        <taxon>eudicotyledons</taxon>
        <taxon>Gunneridae</taxon>
        <taxon>Pentapetalae</taxon>
        <taxon>rosids</taxon>
        <taxon>malvids</taxon>
        <taxon>Brassicales</taxon>
        <taxon>Brassicaceae</taxon>
        <taxon>Coluteocarpeae</taxon>
        <taxon>Microthlaspi</taxon>
    </lineage>
</organism>
<feature type="compositionally biased region" description="Basic and acidic residues" evidence="1">
    <location>
        <begin position="83"/>
        <end position="104"/>
    </location>
</feature>
<gene>
    <name evidence="2" type="ORF">MERR_LOCUS1948</name>
</gene>
<evidence type="ECO:0000313" key="3">
    <source>
        <dbReference type="Proteomes" id="UP000467841"/>
    </source>
</evidence>